<evidence type="ECO:0008006" key="2">
    <source>
        <dbReference type="Google" id="ProtNLM"/>
    </source>
</evidence>
<dbReference type="AlphaFoldDB" id="A0A645I7K7"/>
<sequence>MVELTQIDEMPFHLLETIGMVFNYFDPEDEQCQELKEMILQKGLDKIIPEITGIDNQKILGSIKQNVEKYAYKVA</sequence>
<evidence type="ECO:0000313" key="1">
    <source>
        <dbReference type="EMBL" id="MPN47100.1"/>
    </source>
</evidence>
<dbReference type="EMBL" id="VSSQ01108323">
    <property type="protein sequence ID" value="MPN47100.1"/>
    <property type="molecule type" value="Genomic_DNA"/>
</dbReference>
<comment type="caution">
    <text evidence="1">The sequence shown here is derived from an EMBL/GenBank/DDBJ whole genome shotgun (WGS) entry which is preliminary data.</text>
</comment>
<gene>
    <name evidence="1" type="ORF">SDC9_194700</name>
</gene>
<accession>A0A645I7K7</accession>
<name>A0A645I7K7_9ZZZZ</name>
<organism evidence="1">
    <name type="scientific">bioreactor metagenome</name>
    <dbReference type="NCBI Taxonomy" id="1076179"/>
    <lineage>
        <taxon>unclassified sequences</taxon>
        <taxon>metagenomes</taxon>
        <taxon>ecological metagenomes</taxon>
    </lineage>
</organism>
<proteinExistence type="predicted"/>
<reference evidence="1" key="1">
    <citation type="submission" date="2019-08" db="EMBL/GenBank/DDBJ databases">
        <authorList>
            <person name="Kucharzyk K."/>
            <person name="Murdoch R.W."/>
            <person name="Higgins S."/>
            <person name="Loffler F."/>
        </authorList>
    </citation>
    <scope>NUCLEOTIDE SEQUENCE</scope>
</reference>
<dbReference type="InterPro" id="IPR013328">
    <property type="entry name" value="6PGD_dom2"/>
</dbReference>
<protein>
    <recommendedName>
        <fullName evidence="2">Mannitol-1-phosphate 5-dehydrogenase</fullName>
    </recommendedName>
</protein>
<dbReference type="Gene3D" id="1.10.1040.10">
    <property type="entry name" value="N-(1-d-carboxylethyl)-l-norvaline Dehydrogenase, domain 2"/>
    <property type="match status" value="1"/>
</dbReference>